<feature type="domain" description="wHTH-Hsp90 Na associated" evidence="1">
    <location>
        <begin position="145"/>
        <end position="198"/>
    </location>
</feature>
<dbReference type="InterPro" id="IPR056507">
    <property type="entry name" value="wHTH-HSP90_Na-assoc"/>
</dbReference>
<feature type="domain" description="wHTH-Hsp90 Na associated" evidence="1">
    <location>
        <begin position="255"/>
        <end position="308"/>
    </location>
</feature>
<dbReference type="RefSeq" id="WP_114624813.1">
    <property type="nucleotide sequence ID" value="NZ_QQNA01000134.1"/>
</dbReference>
<dbReference type="AlphaFoldDB" id="A0A370B5G0"/>
<evidence type="ECO:0000259" key="1">
    <source>
        <dbReference type="Pfam" id="PF24410"/>
    </source>
</evidence>
<accession>A0A370B5G0</accession>
<feature type="domain" description="wHTH-Hsp90 Na associated" evidence="1">
    <location>
        <begin position="324"/>
        <end position="372"/>
    </location>
</feature>
<evidence type="ECO:0000313" key="3">
    <source>
        <dbReference type="Proteomes" id="UP000253741"/>
    </source>
</evidence>
<dbReference type="Pfam" id="PF24410">
    <property type="entry name" value="wHTH-HSP90_Na-assoc"/>
    <property type="match status" value="6"/>
</dbReference>
<feature type="domain" description="wHTH-Hsp90 Na associated" evidence="1">
    <location>
        <begin position="220"/>
        <end position="245"/>
    </location>
</feature>
<dbReference type="OrthoDB" id="9802640at2"/>
<name>A0A370B5G0_9ACTN</name>
<evidence type="ECO:0000313" key="2">
    <source>
        <dbReference type="EMBL" id="RDG36821.1"/>
    </source>
</evidence>
<protein>
    <recommendedName>
        <fullName evidence="1">wHTH-Hsp90 Na associated domain-containing protein</fullName>
    </recommendedName>
</protein>
<gene>
    <name evidence="2" type="ORF">DVH02_17845</name>
</gene>
<keyword evidence="3" id="KW-1185">Reference proteome</keyword>
<dbReference type="Proteomes" id="UP000253741">
    <property type="component" value="Unassembled WGS sequence"/>
</dbReference>
<comment type="caution">
    <text evidence="2">The sequence shown here is derived from an EMBL/GenBank/DDBJ whole genome shotgun (WGS) entry which is preliminary data.</text>
</comment>
<feature type="domain" description="wHTH-Hsp90 Na associated" evidence="1">
    <location>
        <begin position="77"/>
        <end position="130"/>
    </location>
</feature>
<feature type="domain" description="wHTH-Hsp90 Na associated" evidence="1">
    <location>
        <begin position="9"/>
        <end position="61"/>
    </location>
</feature>
<proteinExistence type="predicted"/>
<dbReference type="EMBL" id="QQNA01000134">
    <property type="protein sequence ID" value="RDG36821.1"/>
    <property type="molecule type" value="Genomic_DNA"/>
</dbReference>
<sequence length="387" mass="41492">MRRTPEFEDRDDLLITSYQLRGSAPWRTSDETVPYGHVLLAAATTGWSPGAVVARLTALGYAEIELPAGTLPVSVAREDVLLANTEVRDGHLGRWAGLGAPLTLRHVLQGAGRTGRSPAEAERLLLSFGYQIGTGVGHPPLPESADPRDIGLIRTDARGDGTWLERGAEVSARQVLDVAAELGCSPYAAAGRLVALGFRLPYTPEPEDERILGDGGRSGGHILAVARELGRRPSEIVARLRVLGLEIDAGTVPETPEPDDFVLLSEELDGRWPWLRVNRVVGVQPRHLLRAALATGRAPADVAERLASMGHRLPGNARLPEVADAADVRLLAAVEPTCSLLDNVHLEHVLRAASLTGRSPADVAERLVALGYRLPDEVAYPRVRGAL</sequence>
<organism evidence="2 3">
    <name type="scientific">Streptomyces corynorhini</name>
    <dbReference type="NCBI Taxonomy" id="2282652"/>
    <lineage>
        <taxon>Bacteria</taxon>
        <taxon>Bacillati</taxon>
        <taxon>Actinomycetota</taxon>
        <taxon>Actinomycetes</taxon>
        <taxon>Kitasatosporales</taxon>
        <taxon>Streptomycetaceae</taxon>
        <taxon>Streptomyces</taxon>
    </lineage>
</organism>
<reference evidence="2 3" key="1">
    <citation type="submission" date="2018-07" db="EMBL/GenBank/DDBJ databases">
        <title>Streptomyces species from bats.</title>
        <authorList>
            <person name="Dunlap C."/>
        </authorList>
    </citation>
    <scope>NUCLEOTIDE SEQUENCE [LARGE SCALE GENOMIC DNA]</scope>
    <source>
        <strain evidence="2 3">AC230</strain>
    </source>
</reference>